<dbReference type="SUPFAM" id="SSF55961">
    <property type="entry name" value="Bet v1-like"/>
    <property type="match status" value="1"/>
</dbReference>
<reference evidence="6" key="1">
    <citation type="journal article" date="2014" name="Int. J. Syst. Evol. Microbiol.">
        <title>Complete genome sequence of Corynebacterium casei LMG S-19264T (=DSM 44701T), isolated from a smear-ripened cheese.</title>
        <authorList>
            <consortium name="US DOE Joint Genome Institute (JGI-PGF)"/>
            <person name="Walter F."/>
            <person name="Albersmeier A."/>
            <person name="Kalinowski J."/>
            <person name="Ruckert C."/>
        </authorList>
    </citation>
    <scope>NUCLEOTIDE SEQUENCE</scope>
    <source>
        <strain evidence="6">VKM Ac-1020</strain>
    </source>
</reference>
<dbReference type="GO" id="GO:0003700">
    <property type="term" value="F:DNA-binding transcription factor activity"/>
    <property type="evidence" value="ECO:0007669"/>
    <property type="project" value="InterPro"/>
</dbReference>
<evidence type="ECO:0000256" key="3">
    <source>
        <dbReference type="ARBA" id="ARBA00023125"/>
    </source>
</evidence>
<dbReference type="CDD" id="cd07814">
    <property type="entry name" value="SRPBCC_CalC_Aha1-like"/>
    <property type="match status" value="1"/>
</dbReference>
<evidence type="ECO:0000313" key="6">
    <source>
        <dbReference type="EMBL" id="GLJ61624.1"/>
    </source>
</evidence>
<dbReference type="InterPro" id="IPR036390">
    <property type="entry name" value="WH_DNA-bd_sf"/>
</dbReference>
<organism evidence="6 7">
    <name type="scientific">Microbacterium barkeri</name>
    <dbReference type="NCBI Taxonomy" id="33917"/>
    <lineage>
        <taxon>Bacteria</taxon>
        <taxon>Bacillati</taxon>
        <taxon>Actinomycetota</taxon>
        <taxon>Actinomycetes</taxon>
        <taxon>Micrococcales</taxon>
        <taxon>Microbacteriaceae</taxon>
        <taxon>Microbacterium</taxon>
    </lineage>
</organism>
<dbReference type="AlphaFoldDB" id="A0A9W6H424"/>
<dbReference type="SUPFAM" id="SSF46785">
    <property type="entry name" value="Winged helix' DNA-binding domain"/>
    <property type="match status" value="1"/>
</dbReference>
<dbReference type="InterPro" id="IPR051081">
    <property type="entry name" value="HTH_MetalResp_TranReg"/>
</dbReference>
<evidence type="ECO:0000256" key="2">
    <source>
        <dbReference type="ARBA" id="ARBA00023015"/>
    </source>
</evidence>
<dbReference type="InterPro" id="IPR023393">
    <property type="entry name" value="START-like_dom_sf"/>
</dbReference>
<dbReference type="PANTHER" id="PTHR33154:SF33">
    <property type="entry name" value="TRANSCRIPTIONAL REPRESSOR SDPR"/>
    <property type="match status" value="1"/>
</dbReference>
<dbReference type="GO" id="GO:0003677">
    <property type="term" value="F:DNA binding"/>
    <property type="evidence" value="ECO:0007669"/>
    <property type="project" value="UniProtKB-KW"/>
</dbReference>
<dbReference type="InterPro" id="IPR011991">
    <property type="entry name" value="ArsR-like_HTH"/>
</dbReference>
<dbReference type="PROSITE" id="PS50987">
    <property type="entry name" value="HTH_ARSR_2"/>
    <property type="match status" value="1"/>
</dbReference>
<gene>
    <name evidence="6" type="ORF">GCM10017576_17540</name>
</gene>
<evidence type="ECO:0000259" key="5">
    <source>
        <dbReference type="PROSITE" id="PS50987"/>
    </source>
</evidence>
<comment type="caution">
    <text evidence="6">The sequence shown here is derived from an EMBL/GenBank/DDBJ whole genome shotgun (WGS) entry which is preliminary data.</text>
</comment>
<dbReference type="Proteomes" id="UP001142462">
    <property type="component" value="Unassembled WGS sequence"/>
</dbReference>
<evidence type="ECO:0000256" key="1">
    <source>
        <dbReference type="ARBA" id="ARBA00006817"/>
    </source>
</evidence>
<dbReference type="InterPro" id="IPR036388">
    <property type="entry name" value="WH-like_DNA-bd_sf"/>
</dbReference>
<evidence type="ECO:0000313" key="7">
    <source>
        <dbReference type="Proteomes" id="UP001142462"/>
    </source>
</evidence>
<keyword evidence="4" id="KW-0804">Transcription</keyword>
<dbReference type="SMART" id="SM00418">
    <property type="entry name" value="HTH_ARSR"/>
    <property type="match status" value="1"/>
</dbReference>
<proteinExistence type="inferred from homology"/>
<keyword evidence="2" id="KW-0805">Transcription regulation</keyword>
<dbReference type="InterPro" id="IPR001845">
    <property type="entry name" value="HTH_ArsR_DNA-bd_dom"/>
</dbReference>
<name>A0A9W6H424_9MICO</name>
<accession>A0A9W6H424</accession>
<dbReference type="InterPro" id="IPR013538">
    <property type="entry name" value="ASHA1/2-like_C"/>
</dbReference>
<feature type="domain" description="HTH arsR-type" evidence="5">
    <location>
        <begin position="1"/>
        <end position="94"/>
    </location>
</feature>
<dbReference type="CDD" id="cd00090">
    <property type="entry name" value="HTH_ARSR"/>
    <property type="match status" value="1"/>
</dbReference>
<keyword evidence="3" id="KW-0238">DNA-binding</keyword>
<dbReference type="PRINTS" id="PR00778">
    <property type="entry name" value="HTHARSR"/>
</dbReference>
<dbReference type="Gene3D" id="1.10.10.10">
    <property type="entry name" value="Winged helix-like DNA-binding domain superfamily/Winged helix DNA-binding domain"/>
    <property type="match status" value="1"/>
</dbReference>
<comment type="similarity">
    <text evidence="1">Belongs to the AHA1 family.</text>
</comment>
<protein>
    <submittedName>
        <fullName evidence="6">ArsR family transcriptional regulator</fullName>
    </submittedName>
</protein>
<dbReference type="EMBL" id="BSEJ01000007">
    <property type="protein sequence ID" value="GLJ61624.1"/>
    <property type="molecule type" value="Genomic_DNA"/>
</dbReference>
<dbReference type="PANTHER" id="PTHR33154">
    <property type="entry name" value="TRANSCRIPTIONAL REGULATOR, ARSR FAMILY"/>
    <property type="match status" value="1"/>
</dbReference>
<dbReference type="RefSeq" id="WP_271173332.1">
    <property type="nucleotide sequence ID" value="NZ_BSEJ01000007.1"/>
</dbReference>
<dbReference type="Pfam" id="PF12840">
    <property type="entry name" value="HTH_20"/>
    <property type="match status" value="1"/>
</dbReference>
<dbReference type="NCBIfam" id="NF033788">
    <property type="entry name" value="HTH_metalloreg"/>
    <property type="match status" value="1"/>
</dbReference>
<reference evidence="6" key="2">
    <citation type="submission" date="2023-01" db="EMBL/GenBank/DDBJ databases">
        <authorList>
            <person name="Sun Q."/>
            <person name="Evtushenko L."/>
        </authorList>
    </citation>
    <scope>NUCLEOTIDE SEQUENCE</scope>
    <source>
        <strain evidence="6">VKM Ac-1020</strain>
    </source>
</reference>
<keyword evidence="7" id="KW-1185">Reference proteome</keyword>
<dbReference type="Pfam" id="PF08327">
    <property type="entry name" value="AHSA1"/>
    <property type="match status" value="1"/>
</dbReference>
<dbReference type="Gene3D" id="3.30.530.20">
    <property type="match status" value="1"/>
</dbReference>
<evidence type="ECO:0000256" key="4">
    <source>
        <dbReference type="ARBA" id="ARBA00023163"/>
    </source>
</evidence>
<sequence>MDPLLAALADPARWRMIELLALRPRAVGELAELLGLRQPQTTKHLQTLARAGVVSVHPLGQRRVYALETSPLRAAANRLANLLQQADAHADEREVLDRYRAAISAERAAADSPGWADGRSFAFERHLAAPRETVWRHWTDAALLATWWAPPSFEVVESTIAPHPEGAVVLAYRDPDGAHYRSDGRVRVAEAPERLEFDLSVRDSEGGVAFTAHYAVSLDEAPRGTRLVAELHLDATAVASAPFIAGIETGWNQVLDNLVARVAADPRPDRKEPLS</sequence>